<evidence type="ECO:0000313" key="3">
    <source>
        <dbReference type="Proteomes" id="UP000216215"/>
    </source>
</evidence>
<gene>
    <name evidence="2" type="ORF">CIT25_02340</name>
</gene>
<comment type="caution">
    <text evidence="2">The sequence shown here is derived from an EMBL/GenBank/DDBJ whole genome shotgun (WGS) entry which is preliminary data.</text>
</comment>
<dbReference type="AlphaFoldDB" id="A0AB36RGF2"/>
<dbReference type="RefSeq" id="WP_095482965.1">
    <property type="nucleotide sequence ID" value="NZ_CP088153.1"/>
</dbReference>
<evidence type="ECO:0000313" key="2">
    <source>
        <dbReference type="EMBL" id="PAQ03915.1"/>
    </source>
</evidence>
<name>A0AB36RGF2_9HYPH</name>
<sequence>MGIARLLLQRCPPAWIGAAIVDGRLAPEFIPDSDLEALSWVGPDLEPLLVEIHHRLTRAAFDERRKMLGNAGELAIMSALRYERYSPVHVALLSDWYGYDIENRRASATERLEVKACVRATADRVFVSRNEFDKAAKFGSEWRLIQVIFSSSVMVERTIIAPHVEEVRELSSGALQALAPDPSPTFQWTDSAEFRPTPDMWIPSALRVDNTFSLECR</sequence>
<keyword evidence="3" id="KW-1185">Reference proteome</keyword>
<accession>A0AB36RGF2</accession>
<dbReference type="Pfam" id="PF13020">
    <property type="entry name" value="NOV_C"/>
    <property type="match status" value="1"/>
</dbReference>
<dbReference type="Proteomes" id="UP000216215">
    <property type="component" value="Unassembled WGS sequence"/>
</dbReference>
<protein>
    <recommendedName>
        <fullName evidence="1">Protein NO VEIN C-terminal domain-containing protein</fullName>
    </recommendedName>
</protein>
<proteinExistence type="predicted"/>
<organism evidence="2 3">
    <name type="scientific">Mesorhizobium mediterraneum</name>
    <dbReference type="NCBI Taxonomy" id="43617"/>
    <lineage>
        <taxon>Bacteria</taxon>
        <taxon>Pseudomonadati</taxon>
        <taxon>Pseudomonadota</taxon>
        <taxon>Alphaproteobacteria</taxon>
        <taxon>Hyphomicrobiales</taxon>
        <taxon>Phyllobacteriaceae</taxon>
        <taxon>Mesorhizobium</taxon>
    </lineage>
</organism>
<evidence type="ECO:0000259" key="1">
    <source>
        <dbReference type="Pfam" id="PF13020"/>
    </source>
</evidence>
<dbReference type="EMBL" id="NPKI01000005">
    <property type="protein sequence ID" value="PAQ03915.1"/>
    <property type="molecule type" value="Genomic_DNA"/>
</dbReference>
<reference evidence="3" key="1">
    <citation type="submission" date="2017-08" db="EMBL/GenBank/DDBJ databases">
        <title>Mesorhizobium wenxinae sp. nov., a novel rhizobial species isolated from root nodules of chickpea (Cicer arietinum L.).</title>
        <authorList>
            <person name="Zhang J."/>
        </authorList>
    </citation>
    <scope>NUCLEOTIDE SEQUENCE [LARGE SCALE GENOMIC DNA]</scope>
    <source>
        <strain evidence="3">USDA 3392</strain>
    </source>
</reference>
<feature type="domain" description="Protein NO VEIN C-terminal" evidence="1">
    <location>
        <begin position="95"/>
        <end position="150"/>
    </location>
</feature>
<dbReference type="InterPro" id="IPR024975">
    <property type="entry name" value="NOV_C"/>
</dbReference>